<protein>
    <submittedName>
        <fullName evidence="1">Uncharacterized protein</fullName>
    </submittedName>
</protein>
<name>A0A1Q5PML8_9ACTO</name>
<organism evidence="1 2">
    <name type="scientific">Boudabousia marimammalium</name>
    <dbReference type="NCBI Taxonomy" id="156892"/>
    <lineage>
        <taxon>Bacteria</taxon>
        <taxon>Bacillati</taxon>
        <taxon>Actinomycetota</taxon>
        <taxon>Actinomycetes</taxon>
        <taxon>Actinomycetales</taxon>
        <taxon>Actinomycetaceae</taxon>
        <taxon>Boudabousia</taxon>
    </lineage>
</organism>
<keyword evidence="2" id="KW-1185">Reference proteome</keyword>
<accession>A0A1Q5PML8</accession>
<dbReference type="EMBL" id="MPDM01000005">
    <property type="protein sequence ID" value="OKL48690.1"/>
    <property type="molecule type" value="Genomic_DNA"/>
</dbReference>
<dbReference type="AlphaFoldDB" id="A0A1Q5PML8"/>
<dbReference type="PANTHER" id="PTHR39420">
    <property type="match status" value="1"/>
</dbReference>
<dbReference type="RefSeq" id="WP_075361719.1">
    <property type="nucleotide sequence ID" value="NZ_MPDM01000005.1"/>
</dbReference>
<dbReference type="OrthoDB" id="142939at2"/>
<gene>
    <name evidence="1" type="ORF">BM477_05705</name>
</gene>
<sequence>MAITWTEAMHLAGTLVPPGPKISRARARAVVSVVESNTETVSKLVATITGLPASVTENLNIVAVDRSRWIYRAGRTLQNLIDPAPATQVVKSTVNPLRGLAVSAMMGLSALRVYGHCDPTVPGEPIYLSVPNLVQTRRFKSLDAIDFSQWIALRSAVYCAQFRAAPWIVEYIRARVDLLMRSVEADDIGDISLSGLWNTVRNADSLAADAEDNSTLVLRTRRARGYTRRTESGDTVELSPQEIAAAGPTDPIAALTELTELFGFMDAYMRVSMEYLTPTQITSIQRIRALMRGTPTPGSLLLRAFTRGLGFDPVTWNPSSLRRFIRQVRSEEGAQVLNRVFTSPENLPTRTELANPSQWVRRMEHNPVS</sequence>
<reference evidence="2" key="1">
    <citation type="submission" date="2016-11" db="EMBL/GenBank/DDBJ databases">
        <title>Actinomyces gypaetusis sp. nov. isolated from Gypaetus barbatus in Qinghai Tibet Plateau China.</title>
        <authorList>
            <person name="Meng X."/>
        </authorList>
    </citation>
    <scope>NUCLEOTIDE SEQUENCE [LARGE SCALE GENOMIC DNA]</scope>
    <source>
        <strain evidence="2">DSM 15383</strain>
    </source>
</reference>
<evidence type="ECO:0000313" key="1">
    <source>
        <dbReference type="EMBL" id="OKL48690.1"/>
    </source>
</evidence>
<dbReference type="InterPro" id="IPR018766">
    <property type="entry name" value="Zinicin_2"/>
</dbReference>
<evidence type="ECO:0000313" key="2">
    <source>
        <dbReference type="Proteomes" id="UP000186465"/>
    </source>
</evidence>
<comment type="caution">
    <text evidence="1">The sequence shown here is derived from an EMBL/GenBank/DDBJ whole genome shotgun (WGS) entry which is preliminary data.</text>
</comment>
<dbReference type="PANTHER" id="PTHR39420:SF1">
    <property type="entry name" value="HYDROLASE"/>
    <property type="match status" value="1"/>
</dbReference>
<proteinExistence type="predicted"/>
<dbReference type="Proteomes" id="UP000186465">
    <property type="component" value="Unassembled WGS sequence"/>
</dbReference>
<dbReference type="Gene3D" id="1.20.150.30">
    <property type="entry name" value="Zincin-like metallopeptidase, N-terminal domain"/>
    <property type="match status" value="1"/>
</dbReference>
<dbReference type="Pfam" id="PF10103">
    <property type="entry name" value="Zincin_2"/>
    <property type="match status" value="1"/>
</dbReference>
<dbReference type="STRING" id="156892.BM477_05705"/>
<dbReference type="InterPro" id="IPR042271">
    <property type="entry name" value="Zinicin_2_N"/>
</dbReference>
<dbReference type="SUPFAM" id="SSF55486">
    <property type="entry name" value="Metalloproteases ('zincins'), catalytic domain"/>
    <property type="match status" value="1"/>
</dbReference>